<dbReference type="SUPFAM" id="SSF46785">
    <property type="entry name" value="Winged helix' DNA-binding domain"/>
    <property type="match status" value="1"/>
</dbReference>
<sequence length="262" mass="27407">MNSARMALHAVRLLASRGTLTVTELARELAVAPSTAHRVLTNCVAAGFARQEHGGGPYLPAKAMHEITLSITSAVTLRDAAGGQLAELRERTGLTTSMLVLEGRAARFVQSLEGFGPQRAGTRLGRVLPAHCTSGGKAMLAFCSPDDLGRRYPGHRLEGLTARSVVDWDCLVRELTRIRLRGWAANIGESDRAVTGIGAPVLLGSGEPAAAVTLAAAASHVGTRAEIEPFVEPLLHAANVIQTLLRGSREGGSRTAGVPSSA</sequence>
<feature type="domain" description="IclR-ED" evidence="4">
    <location>
        <begin position="63"/>
        <end position="247"/>
    </location>
</feature>
<dbReference type="InterPro" id="IPR029016">
    <property type="entry name" value="GAF-like_dom_sf"/>
</dbReference>
<keyword evidence="3" id="KW-0804">Transcription</keyword>
<keyword evidence="2" id="KW-0238">DNA-binding</keyword>
<dbReference type="InterPro" id="IPR036390">
    <property type="entry name" value="WH_DNA-bd_sf"/>
</dbReference>
<evidence type="ECO:0000259" key="4">
    <source>
        <dbReference type="PROSITE" id="PS51078"/>
    </source>
</evidence>
<dbReference type="InterPro" id="IPR005471">
    <property type="entry name" value="Tscrpt_reg_IclR_N"/>
</dbReference>
<dbReference type="PANTHER" id="PTHR30136:SF24">
    <property type="entry name" value="HTH-TYPE TRANSCRIPTIONAL REPRESSOR ALLR"/>
    <property type="match status" value="1"/>
</dbReference>
<dbReference type="SUPFAM" id="SSF55781">
    <property type="entry name" value="GAF domain-like"/>
    <property type="match status" value="1"/>
</dbReference>
<evidence type="ECO:0000256" key="3">
    <source>
        <dbReference type="ARBA" id="ARBA00023163"/>
    </source>
</evidence>
<gene>
    <name evidence="5" type="ORF">FNH06_10225</name>
</gene>
<protein>
    <submittedName>
        <fullName evidence="5">IclR family transcriptional regulator</fullName>
    </submittedName>
</protein>
<dbReference type="InterPro" id="IPR050707">
    <property type="entry name" value="HTH_MetabolicPath_Reg"/>
</dbReference>
<dbReference type="Proteomes" id="UP000318578">
    <property type="component" value="Unassembled WGS sequence"/>
</dbReference>
<proteinExistence type="predicted"/>
<keyword evidence="1" id="KW-0805">Transcription regulation</keyword>
<organism evidence="5 6">
    <name type="scientific">Amycolatopsis acidiphila</name>
    <dbReference type="NCBI Taxonomy" id="715473"/>
    <lineage>
        <taxon>Bacteria</taxon>
        <taxon>Bacillati</taxon>
        <taxon>Actinomycetota</taxon>
        <taxon>Actinomycetes</taxon>
        <taxon>Pseudonocardiales</taxon>
        <taxon>Pseudonocardiaceae</taxon>
        <taxon>Amycolatopsis</taxon>
    </lineage>
</organism>
<keyword evidence="6" id="KW-1185">Reference proteome</keyword>
<dbReference type="AlphaFoldDB" id="A0A558AG82"/>
<comment type="caution">
    <text evidence="5">The sequence shown here is derived from an EMBL/GenBank/DDBJ whole genome shotgun (WGS) entry which is preliminary data.</text>
</comment>
<dbReference type="PROSITE" id="PS51078">
    <property type="entry name" value="ICLR_ED"/>
    <property type="match status" value="1"/>
</dbReference>
<name>A0A558AG82_9PSEU</name>
<reference evidence="5 6" key="1">
    <citation type="submission" date="2019-07" db="EMBL/GenBank/DDBJ databases">
        <title>New species of Amycolatopsis and Streptomyces.</title>
        <authorList>
            <person name="Duangmal K."/>
            <person name="Teo W.F.A."/>
            <person name="Lipun K."/>
        </authorList>
    </citation>
    <scope>NUCLEOTIDE SEQUENCE [LARGE SCALE GENOMIC DNA]</scope>
    <source>
        <strain evidence="5 6">JCM 30562</strain>
    </source>
</reference>
<dbReference type="EMBL" id="VJZA01000012">
    <property type="protein sequence ID" value="TVT23264.1"/>
    <property type="molecule type" value="Genomic_DNA"/>
</dbReference>
<dbReference type="RefSeq" id="WP_144636997.1">
    <property type="nucleotide sequence ID" value="NZ_BNAX01000005.1"/>
</dbReference>
<accession>A0A558AG82</accession>
<dbReference type="GO" id="GO:0003677">
    <property type="term" value="F:DNA binding"/>
    <property type="evidence" value="ECO:0007669"/>
    <property type="project" value="UniProtKB-KW"/>
</dbReference>
<dbReference type="InterPro" id="IPR036388">
    <property type="entry name" value="WH-like_DNA-bd_sf"/>
</dbReference>
<dbReference type="Pfam" id="PF09339">
    <property type="entry name" value="HTH_IclR"/>
    <property type="match status" value="1"/>
</dbReference>
<dbReference type="Gene3D" id="3.30.450.40">
    <property type="match status" value="1"/>
</dbReference>
<evidence type="ECO:0000313" key="6">
    <source>
        <dbReference type="Proteomes" id="UP000318578"/>
    </source>
</evidence>
<dbReference type="Pfam" id="PF01614">
    <property type="entry name" value="IclR_C"/>
    <property type="match status" value="1"/>
</dbReference>
<dbReference type="Gene3D" id="1.10.10.10">
    <property type="entry name" value="Winged helix-like DNA-binding domain superfamily/Winged helix DNA-binding domain"/>
    <property type="match status" value="1"/>
</dbReference>
<dbReference type="GO" id="GO:0003700">
    <property type="term" value="F:DNA-binding transcription factor activity"/>
    <property type="evidence" value="ECO:0007669"/>
    <property type="project" value="TreeGrafter"/>
</dbReference>
<evidence type="ECO:0000313" key="5">
    <source>
        <dbReference type="EMBL" id="TVT23264.1"/>
    </source>
</evidence>
<dbReference type="OrthoDB" id="7274111at2"/>
<evidence type="ECO:0000256" key="1">
    <source>
        <dbReference type="ARBA" id="ARBA00023015"/>
    </source>
</evidence>
<dbReference type="PANTHER" id="PTHR30136">
    <property type="entry name" value="HELIX-TURN-HELIX TRANSCRIPTIONAL REGULATOR, ICLR FAMILY"/>
    <property type="match status" value="1"/>
</dbReference>
<dbReference type="InterPro" id="IPR014757">
    <property type="entry name" value="Tscrpt_reg_IclR_C"/>
</dbReference>
<dbReference type="GO" id="GO:0045892">
    <property type="term" value="P:negative regulation of DNA-templated transcription"/>
    <property type="evidence" value="ECO:0007669"/>
    <property type="project" value="TreeGrafter"/>
</dbReference>
<evidence type="ECO:0000256" key="2">
    <source>
        <dbReference type="ARBA" id="ARBA00023125"/>
    </source>
</evidence>